<evidence type="ECO:0000256" key="1">
    <source>
        <dbReference type="SAM" id="Phobius"/>
    </source>
</evidence>
<reference evidence="2 3" key="1">
    <citation type="journal article" date="2016" name="Nat. Commun.">
        <title>Thousands of microbial genomes shed light on interconnected biogeochemical processes in an aquifer system.</title>
        <authorList>
            <person name="Anantharaman K."/>
            <person name="Brown C.T."/>
            <person name="Hug L.A."/>
            <person name="Sharon I."/>
            <person name="Castelle C.J."/>
            <person name="Probst A.J."/>
            <person name="Thomas B.C."/>
            <person name="Singh A."/>
            <person name="Wilkins M.J."/>
            <person name="Karaoz U."/>
            <person name="Brodie E.L."/>
            <person name="Williams K.H."/>
            <person name="Hubbard S.S."/>
            <person name="Banfield J.F."/>
        </authorList>
    </citation>
    <scope>NUCLEOTIDE SEQUENCE [LARGE SCALE GENOMIC DNA]</scope>
</reference>
<keyword evidence="1" id="KW-1133">Transmembrane helix</keyword>
<dbReference type="AlphaFoldDB" id="A0A1G2HEX6"/>
<evidence type="ECO:0000313" key="3">
    <source>
        <dbReference type="Proteomes" id="UP000178835"/>
    </source>
</evidence>
<organism evidence="2 3">
    <name type="scientific">Candidatus Spechtbacteria bacterium RIFCSPLOWO2_01_FULL_43_12</name>
    <dbReference type="NCBI Taxonomy" id="1802162"/>
    <lineage>
        <taxon>Bacteria</taxon>
        <taxon>Candidatus Spechtiibacteriota</taxon>
    </lineage>
</organism>
<sequence length="326" mass="36910">MAGRMPSERAIAITAVVLVAAFALSAFLLPVFGDREAPGEREEVFLGQDKVMTVRYRDWDSAHMLGEKFNITFVIQYDDARIKPDIESLGSASFEPFDLLDTVIYHRKVEDGVYEYIYRVELVAINAITGKEYVLNPVILKYEVISTGKIEAADIAPTMPLQIGSYYGDNLNGAFLRPAKTMFSSNLIAKSILFAVSALLAFVSLVLLLRVWKEAPKPKIIRERVPSESIASMLAHFERKGWDNLDLKELRARMRELEALALRLATDEFGIESPRDFWMNRDPVWEKLVNLLKLSYNKDGPHAESIDSAVKSFKQVLDHVHKKEGR</sequence>
<keyword evidence="1" id="KW-0812">Transmembrane</keyword>
<evidence type="ECO:0000313" key="2">
    <source>
        <dbReference type="EMBL" id="OGZ61024.1"/>
    </source>
</evidence>
<proteinExistence type="predicted"/>
<feature type="transmembrane region" description="Helical" evidence="1">
    <location>
        <begin position="192"/>
        <end position="212"/>
    </location>
</feature>
<dbReference type="Proteomes" id="UP000178835">
    <property type="component" value="Unassembled WGS sequence"/>
</dbReference>
<gene>
    <name evidence="2" type="ORF">A2919_00810</name>
</gene>
<keyword evidence="1" id="KW-0472">Membrane</keyword>
<protein>
    <submittedName>
        <fullName evidence="2">Uncharacterized protein</fullName>
    </submittedName>
</protein>
<comment type="caution">
    <text evidence="2">The sequence shown here is derived from an EMBL/GenBank/DDBJ whole genome shotgun (WGS) entry which is preliminary data.</text>
</comment>
<accession>A0A1G2HEX6</accession>
<dbReference type="EMBL" id="MHOH01000009">
    <property type="protein sequence ID" value="OGZ61024.1"/>
    <property type="molecule type" value="Genomic_DNA"/>
</dbReference>
<name>A0A1G2HEX6_9BACT</name>